<dbReference type="AlphaFoldDB" id="A0A410X0G8"/>
<dbReference type="InterPro" id="IPR014962">
    <property type="entry name" value="YolD"/>
</dbReference>
<dbReference type="EMBL" id="JAMDMJ010000054">
    <property type="protein sequence ID" value="MCY9599731.1"/>
    <property type="molecule type" value="Genomic_DNA"/>
</dbReference>
<dbReference type="Proteomes" id="UP000288943">
    <property type="component" value="Chromosome"/>
</dbReference>
<evidence type="ECO:0000313" key="3">
    <source>
        <dbReference type="Proteomes" id="UP000288943"/>
    </source>
</evidence>
<name>A0A410X0G8_9BACL</name>
<dbReference type="Pfam" id="PF08863">
    <property type="entry name" value="YolD"/>
    <property type="match status" value="1"/>
</dbReference>
<dbReference type="RefSeq" id="WP_042232964.1">
    <property type="nucleotide sequence ID" value="NZ_CP026520.1"/>
</dbReference>
<evidence type="ECO:0000313" key="1">
    <source>
        <dbReference type="EMBL" id="MCY9599731.1"/>
    </source>
</evidence>
<protein>
    <submittedName>
        <fullName evidence="2">YolD-like family protein</fullName>
    </submittedName>
</protein>
<dbReference type="Proteomes" id="UP001527202">
    <property type="component" value="Unassembled WGS sequence"/>
</dbReference>
<evidence type="ECO:0000313" key="4">
    <source>
        <dbReference type="Proteomes" id="UP001527202"/>
    </source>
</evidence>
<dbReference type="OrthoDB" id="2376882at2"/>
<organism evidence="2 3">
    <name type="scientific">Paenibacillus chitinolyticus</name>
    <dbReference type="NCBI Taxonomy" id="79263"/>
    <lineage>
        <taxon>Bacteria</taxon>
        <taxon>Bacillati</taxon>
        <taxon>Bacillota</taxon>
        <taxon>Bacilli</taxon>
        <taxon>Bacillales</taxon>
        <taxon>Paenibacillaceae</taxon>
        <taxon>Paenibacillus</taxon>
    </lineage>
</organism>
<proteinExistence type="predicted"/>
<keyword evidence="4" id="KW-1185">Reference proteome</keyword>
<reference evidence="2 3" key="1">
    <citation type="submission" date="2018-01" db="EMBL/GenBank/DDBJ databases">
        <title>The whole genome sequencing and assembly of Paenibacillus chitinolyticus KCCM 41400 strain.</title>
        <authorList>
            <person name="Kim J.-Y."/>
            <person name="Park M.-K."/>
            <person name="Lee Y.-J."/>
            <person name="Yi H."/>
            <person name="Bahn Y.-S."/>
            <person name="Kim J.F."/>
            <person name="Lee D.-W."/>
        </authorList>
    </citation>
    <scope>NUCLEOTIDE SEQUENCE [LARGE SCALE GENOMIC DNA]</scope>
    <source>
        <strain evidence="2 3">KCCM 41400</strain>
    </source>
</reference>
<sequence>MGKKLEGNGLYESSRMILPEHKEAIQRQLRDLNRRTKPILDEQAWEMMLLEIVDARSAGKEITLVIFEPFADKELRGKVTKFDMHLRRVRIDYEDDWDWIKWDDIVSVHI</sequence>
<reference evidence="1 4" key="2">
    <citation type="submission" date="2022-05" db="EMBL/GenBank/DDBJ databases">
        <title>Genome Sequencing of Bee-Associated Microbes.</title>
        <authorList>
            <person name="Dunlap C."/>
        </authorList>
    </citation>
    <scope>NUCLEOTIDE SEQUENCE [LARGE SCALE GENOMIC DNA]</scope>
    <source>
        <strain evidence="1 4">NRRL B-23120</strain>
    </source>
</reference>
<dbReference type="GeneID" id="95377371"/>
<gene>
    <name evidence="1" type="ORF">M5X16_28700</name>
    <name evidence="2" type="ORF">PC41400_21495</name>
</gene>
<accession>A0A410X0G8</accession>
<evidence type="ECO:0000313" key="2">
    <source>
        <dbReference type="EMBL" id="QAV20100.1"/>
    </source>
</evidence>
<dbReference type="EMBL" id="CP026520">
    <property type="protein sequence ID" value="QAV20100.1"/>
    <property type="molecule type" value="Genomic_DNA"/>
</dbReference>
<dbReference type="KEGG" id="pchi:PC41400_21495"/>